<organism evidence="10 11">
    <name type="scientific">Monascus purpureus</name>
    <name type="common">Red mold</name>
    <name type="synonym">Monascus anka</name>
    <dbReference type="NCBI Taxonomy" id="5098"/>
    <lineage>
        <taxon>Eukaryota</taxon>
        <taxon>Fungi</taxon>
        <taxon>Dikarya</taxon>
        <taxon>Ascomycota</taxon>
        <taxon>Pezizomycotina</taxon>
        <taxon>Eurotiomycetes</taxon>
        <taxon>Eurotiomycetidae</taxon>
        <taxon>Eurotiales</taxon>
        <taxon>Aspergillaceae</taxon>
        <taxon>Monascus</taxon>
    </lineage>
</organism>
<dbReference type="InterPro" id="IPR053235">
    <property type="entry name" value="Ser_Thr_kinase"/>
</dbReference>
<dbReference type="GO" id="GO:0005737">
    <property type="term" value="C:cytoplasm"/>
    <property type="evidence" value="ECO:0007669"/>
    <property type="project" value="TreeGrafter"/>
</dbReference>
<evidence type="ECO:0000259" key="9">
    <source>
        <dbReference type="PROSITE" id="PS50011"/>
    </source>
</evidence>
<gene>
    <name evidence="10" type="ORF">MPDQ_000036</name>
</gene>
<comment type="catalytic activity">
    <reaction evidence="7">
        <text>L-threonyl-[protein] + ATP = O-phospho-L-threonyl-[protein] + ADP + H(+)</text>
        <dbReference type="Rhea" id="RHEA:46608"/>
        <dbReference type="Rhea" id="RHEA-COMP:11060"/>
        <dbReference type="Rhea" id="RHEA-COMP:11605"/>
        <dbReference type="ChEBI" id="CHEBI:15378"/>
        <dbReference type="ChEBI" id="CHEBI:30013"/>
        <dbReference type="ChEBI" id="CHEBI:30616"/>
        <dbReference type="ChEBI" id="CHEBI:61977"/>
        <dbReference type="ChEBI" id="CHEBI:456216"/>
        <dbReference type="EC" id="2.7.11.1"/>
    </reaction>
</comment>
<evidence type="ECO:0000256" key="1">
    <source>
        <dbReference type="ARBA" id="ARBA00012513"/>
    </source>
</evidence>
<evidence type="ECO:0000256" key="3">
    <source>
        <dbReference type="ARBA" id="ARBA00022679"/>
    </source>
</evidence>
<dbReference type="InterPro" id="IPR000719">
    <property type="entry name" value="Prot_kinase_dom"/>
</dbReference>
<accession>A0A507R6Y2</accession>
<dbReference type="InterPro" id="IPR011009">
    <property type="entry name" value="Kinase-like_dom_sf"/>
</dbReference>
<keyword evidence="6" id="KW-0067">ATP-binding</keyword>
<evidence type="ECO:0000256" key="2">
    <source>
        <dbReference type="ARBA" id="ARBA00022527"/>
    </source>
</evidence>
<proteinExistence type="predicted"/>
<evidence type="ECO:0000256" key="7">
    <source>
        <dbReference type="ARBA" id="ARBA00047899"/>
    </source>
</evidence>
<evidence type="ECO:0000313" key="10">
    <source>
        <dbReference type="EMBL" id="TQB77496.1"/>
    </source>
</evidence>
<dbReference type="GO" id="GO:0004674">
    <property type="term" value="F:protein serine/threonine kinase activity"/>
    <property type="evidence" value="ECO:0007669"/>
    <property type="project" value="UniProtKB-KW"/>
</dbReference>
<dbReference type="AlphaFoldDB" id="A0A507R6Y2"/>
<dbReference type="PANTHER" id="PTHR24361:SF433">
    <property type="entry name" value="PROTEIN KINASE DOMAIN-CONTAINING PROTEIN"/>
    <property type="match status" value="1"/>
</dbReference>
<dbReference type="EMBL" id="VIFY01000001">
    <property type="protein sequence ID" value="TQB77496.1"/>
    <property type="molecule type" value="Genomic_DNA"/>
</dbReference>
<keyword evidence="11" id="KW-1185">Reference proteome</keyword>
<evidence type="ECO:0000256" key="4">
    <source>
        <dbReference type="ARBA" id="ARBA00022741"/>
    </source>
</evidence>
<dbReference type="Proteomes" id="UP000319663">
    <property type="component" value="Unassembled WGS sequence"/>
</dbReference>
<name>A0A507R6Y2_MONPU</name>
<dbReference type="Gene3D" id="1.10.510.10">
    <property type="entry name" value="Transferase(Phosphotransferase) domain 1"/>
    <property type="match status" value="2"/>
</dbReference>
<dbReference type="Pfam" id="PF07714">
    <property type="entry name" value="PK_Tyr_Ser-Thr"/>
    <property type="match status" value="1"/>
</dbReference>
<keyword evidence="5" id="KW-0418">Kinase</keyword>
<feature type="domain" description="Protein kinase" evidence="9">
    <location>
        <begin position="16"/>
        <end position="289"/>
    </location>
</feature>
<dbReference type="GO" id="GO:0005524">
    <property type="term" value="F:ATP binding"/>
    <property type="evidence" value="ECO:0007669"/>
    <property type="project" value="UniProtKB-KW"/>
</dbReference>
<dbReference type="PANTHER" id="PTHR24361">
    <property type="entry name" value="MITOGEN-ACTIVATED KINASE KINASE KINASE"/>
    <property type="match status" value="1"/>
</dbReference>
<sequence length="535" mass="59893">MPDPPPYYLLRPDGTPLSDPVIGKGSSGVVVQRDGTAVKLPLRYCILEGGETEREALEHSSYKSQESIKQEKNVFERLGQCDGVVQYLDISGPGIQMKLMENGSLPNYLRRNTPTTSLLLSWAREMLRGLILIHERRVIVADITARNFLLTGDLSVKFTGFSESAILPLDTDMNTAVAGNGYSIRTDIGLLGAVIYEVITGRRSRFDLFKYQTSEPATVALPPRERLPSTKNILLGEFIDKCWTNGSFEDEFALLSSLDSAILRHSLEADKDIYSRLGSHRTVAASAVLPCLSLDTVILQQKKPDWAQRLTWIREAANAVAYAHSKNVILANVSASNFAVDSNGSLRLYNFSDARTVSENGNLHKYDENGISVKNDVVCYGSLVYYIVTERRPEFSISKRGDLFGPAMKKRLQQDLLFSSWLQDSTTPPEADQVICDVIWNCWTRGKYRAMDSVCRAMSRFDRLHLIMDSISVRLPCLIRQYPLVFAFAIFGSLAFATTWLRPDSPRRVAGFDIFVTEDQAASQITVRVLRLDHP</sequence>
<protein>
    <recommendedName>
        <fullName evidence="1">non-specific serine/threonine protein kinase</fullName>
        <ecNumber evidence="1">2.7.11.1</ecNumber>
    </recommendedName>
</protein>
<dbReference type="PROSITE" id="PS50011">
    <property type="entry name" value="PROTEIN_KINASE_DOM"/>
    <property type="match status" value="1"/>
</dbReference>
<evidence type="ECO:0000256" key="8">
    <source>
        <dbReference type="ARBA" id="ARBA00048679"/>
    </source>
</evidence>
<dbReference type="STRING" id="5098.A0A507R6Y2"/>
<reference evidence="10 11" key="1">
    <citation type="submission" date="2019-06" db="EMBL/GenBank/DDBJ databases">
        <title>Wine fermentation using esterase from Monascus purpureus.</title>
        <authorList>
            <person name="Geng C."/>
            <person name="Zhang Y."/>
        </authorList>
    </citation>
    <scope>NUCLEOTIDE SEQUENCE [LARGE SCALE GENOMIC DNA]</scope>
    <source>
        <strain evidence="10">HQ1</strain>
    </source>
</reference>
<dbReference type="EC" id="2.7.11.1" evidence="1"/>
<evidence type="ECO:0000256" key="5">
    <source>
        <dbReference type="ARBA" id="ARBA00022777"/>
    </source>
</evidence>
<keyword evidence="2" id="KW-0723">Serine/threonine-protein kinase</keyword>
<keyword evidence="3" id="KW-0808">Transferase</keyword>
<evidence type="ECO:0000313" key="11">
    <source>
        <dbReference type="Proteomes" id="UP000319663"/>
    </source>
</evidence>
<comment type="catalytic activity">
    <reaction evidence="8">
        <text>L-seryl-[protein] + ATP = O-phospho-L-seryl-[protein] + ADP + H(+)</text>
        <dbReference type="Rhea" id="RHEA:17989"/>
        <dbReference type="Rhea" id="RHEA-COMP:9863"/>
        <dbReference type="Rhea" id="RHEA-COMP:11604"/>
        <dbReference type="ChEBI" id="CHEBI:15378"/>
        <dbReference type="ChEBI" id="CHEBI:29999"/>
        <dbReference type="ChEBI" id="CHEBI:30616"/>
        <dbReference type="ChEBI" id="CHEBI:83421"/>
        <dbReference type="ChEBI" id="CHEBI:456216"/>
        <dbReference type="EC" id="2.7.11.1"/>
    </reaction>
</comment>
<dbReference type="InterPro" id="IPR001245">
    <property type="entry name" value="Ser-Thr/Tyr_kinase_cat_dom"/>
</dbReference>
<evidence type="ECO:0000256" key="6">
    <source>
        <dbReference type="ARBA" id="ARBA00022840"/>
    </source>
</evidence>
<dbReference type="SUPFAM" id="SSF56112">
    <property type="entry name" value="Protein kinase-like (PK-like)"/>
    <property type="match status" value="2"/>
</dbReference>
<comment type="caution">
    <text evidence="10">The sequence shown here is derived from an EMBL/GenBank/DDBJ whole genome shotgun (WGS) entry which is preliminary data.</text>
</comment>
<keyword evidence="4" id="KW-0547">Nucleotide-binding</keyword>